<dbReference type="RefSeq" id="WP_147825128.1">
    <property type="nucleotide sequence ID" value="NZ_BAAARG010000001.1"/>
</dbReference>
<dbReference type="Proteomes" id="UP000321196">
    <property type="component" value="Unassembled WGS sequence"/>
</dbReference>
<proteinExistence type="predicted"/>
<accession>A0A5C8HTC1</accession>
<reference evidence="2 3" key="1">
    <citation type="submission" date="2019-08" db="EMBL/GenBank/DDBJ databases">
        <authorList>
            <person name="Dong K."/>
        </authorList>
    </citation>
    <scope>NUCLEOTIDE SEQUENCE [LARGE SCALE GENOMIC DNA]</scope>
    <source>
        <strain evidence="2 3">M4-8</strain>
    </source>
</reference>
<evidence type="ECO:0000256" key="1">
    <source>
        <dbReference type="SAM" id="MobiDB-lite"/>
    </source>
</evidence>
<comment type="caution">
    <text evidence="2">The sequence shown here is derived from an EMBL/GenBank/DDBJ whole genome shotgun (WGS) entry which is preliminary data.</text>
</comment>
<dbReference type="EMBL" id="VRSW01000001">
    <property type="protein sequence ID" value="TXK06323.1"/>
    <property type="molecule type" value="Genomic_DNA"/>
</dbReference>
<feature type="compositionally biased region" description="Low complexity" evidence="1">
    <location>
        <begin position="128"/>
        <end position="143"/>
    </location>
</feature>
<feature type="region of interest" description="Disordered" evidence="1">
    <location>
        <begin position="115"/>
        <end position="160"/>
    </location>
</feature>
<evidence type="ECO:0000313" key="2">
    <source>
        <dbReference type="EMBL" id="TXK06323.1"/>
    </source>
</evidence>
<name>A0A5C8HTC1_9MICO</name>
<gene>
    <name evidence="2" type="ORF">FVP60_05020</name>
</gene>
<sequence>MAHHISFNSESVKLAMTNLLLEMESGGEGSLTNMQSNVRRFVVNGQEQQNGGIGSLTQLTSNLRTSLAARSGDARVLYNELVEALDTLELVISDLNAREDDQSQRSAVMLENVQELMQSTVTPPPNSTTPTSPAGSGTSGPSSDQLKDAGFGNGSGDASA</sequence>
<keyword evidence="3" id="KW-1185">Reference proteome</keyword>
<feature type="compositionally biased region" description="Gly residues" evidence="1">
    <location>
        <begin position="151"/>
        <end position="160"/>
    </location>
</feature>
<dbReference type="AlphaFoldDB" id="A0A5C8HTC1"/>
<organism evidence="2 3">
    <name type="scientific">Microbacterium mitrae</name>
    <dbReference type="NCBI Taxonomy" id="664640"/>
    <lineage>
        <taxon>Bacteria</taxon>
        <taxon>Bacillati</taxon>
        <taxon>Actinomycetota</taxon>
        <taxon>Actinomycetes</taxon>
        <taxon>Micrococcales</taxon>
        <taxon>Microbacteriaceae</taxon>
        <taxon>Microbacterium</taxon>
    </lineage>
</organism>
<protein>
    <submittedName>
        <fullName evidence="2">Uncharacterized protein</fullName>
    </submittedName>
</protein>
<evidence type="ECO:0000313" key="3">
    <source>
        <dbReference type="Proteomes" id="UP000321196"/>
    </source>
</evidence>